<dbReference type="AlphaFoldDB" id="A0A8X6UBT8"/>
<gene>
    <name evidence="1" type="ORF">NPIL_124971</name>
</gene>
<protein>
    <submittedName>
        <fullName evidence="1">Uncharacterized protein</fullName>
    </submittedName>
</protein>
<evidence type="ECO:0000313" key="2">
    <source>
        <dbReference type="Proteomes" id="UP000887013"/>
    </source>
</evidence>
<organism evidence="1 2">
    <name type="scientific">Nephila pilipes</name>
    <name type="common">Giant wood spider</name>
    <name type="synonym">Nephila maculata</name>
    <dbReference type="NCBI Taxonomy" id="299642"/>
    <lineage>
        <taxon>Eukaryota</taxon>
        <taxon>Metazoa</taxon>
        <taxon>Ecdysozoa</taxon>
        <taxon>Arthropoda</taxon>
        <taxon>Chelicerata</taxon>
        <taxon>Arachnida</taxon>
        <taxon>Araneae</taxon>
        <taxon>Araneomorphae</taxon>
        <taxon>Entelegynae</taxon>
        <taxon>Araneoidea</taxon>
        <taxon>Nephilidae</taxon>
        <taxon>Nephila</taxon>
    </lineage>
</organism>
<keyword evidence="2" id="KW-1185">Reference proteome</keyword>
<dbReference type="EMBL" id="BMAW01121603">
    <property type="protein sequence ID" value="GFT94769.1"/>
    <property type="molecule type" value="Genomic_DNA"/>
</dbReference>
<evidence type="ECO:0000313" key="1">
    <source>
        <dbReference type="EMBL" id="GFT94769.1"/>
    </source>
</evidence>
<comment type="caution">
    <text evidence="1">The sequence shown here is derived from an EMBL/GenBank/DDBJ whole genome shotgun (WGS) entry which is preliminary data.</text>
</comment>
<dbReference type="OrthoDB" id="10267127at2759"/>
<sequence>MSIRLYSAQASGNYTLKRQDKWMVNLFCRLGILRRTSYTISILPSLSLYTRIYSKFYRKATPLDNDEYQRYRSRSIVSWYVQLSKVCGTPWVSKWKGPQHVYFDTTTRRSFTILLQLVLDTSCF</sequence>
<accession>A0A8X6UBT8</accession>
<reference evidence="1" key="1">
    <citation type="submission" date="2020-08" db="EMBL/GenBank/DDBJ databases">
        <title>Multicomponent nature underlies the extraordinary mechanical properties of spider dragline silk.</title>
        <authorList>
            <person name="Kono N."/>
            <person name="Nakamura H."/>
            <person name="Mori M."/>
            <person name="Yoshida Y."/>
            <person name="Ohtoshi R."/>
            <person name="Malay A.D."/>
            <person name="Moran D.A.P."/>
            <person name="Tomita M."/>
            <person name="Numata K."/>
            <person name="Arakawa K."/>
        </authorList>
    </citation>
    <scope>NUCLEOTIDE SEQUENCE</scope>
</reference>
<proteinExistence type="predicted"/>
<dbReference type="Proteomes" id="UP000887013">
    <property type="component" value="Unassembled WGS sequence"/>
</dbReference>
<name>A0A8X6UBT8_NEPPI</name>